<evidence type="ECO:0000313" key="2">
    <source>
        <dbReference type="Proteomes" id="UP001157034"/>
    </source>
</evidence>
<dbReference type="Proteomes" id="UP001157034">
    <property type="component" value="Unassembled WGS sequence"/>
</dbReference>
<comment type="caution">
    <text evidence="1">The sequence shown here is derived from an EMBL/GenBank/DDBJ whole genome shotgun (WGS) entry which is preliminary data.</text>
</comment>
<dbReference type="RefSeq" id="WP_284253785.1">
    <property type="nucleotide sequence ID" value="NZ_BSVB01000001.1"/>
</dbReference>
<reference evidence="2" key="1">
    <citation type="journal article" date="2019" name="Int. J. Syst. Evol. Microbiol.">
        <title>The Global Catalogue of Microorganisms (GCM) 10K type strain sequencing project: providing services to taxonomists for standard genome sequencing and annotation.</title>
        <authorList>
            <consortium name="The Broad Institute Genomics Platform"/>
            <consortium name="The Broad Institute Genome Sequencing Center for Infectious Disease"/>
            <person name="Wu L."/>
            <person name="Ma J."/>
        </authorList>
    </citation>
    <scope>NUCLEOTIDE SEQUENCE [LARGE SCALE GENOMIC DNA]</scope>
    <source>
        <strain evidence="2">NBRC 108894</strain>
    </source>
</reference>
<protein>
    <submittedName>
        <fullName evidence="1">Uncharacterized protein</fullName>
    </submittedName>
</protein>
<accession>A0ABQ6K655</accession>
<sequence>MADRAGGDHPGGTLGTIQDLLLPALETALEGNDRPIWSKLRGSQFGERSVLTGCLRMCVESLSEDLFVPSRVGAIRPDGILGPGELYADASTG</sequence>
<keyword evidence="2" id="KW-1185">Reference proteome</keyword>
<organism evidence="1 2">
    <name type="scientific">Pseudolysinimonas kribbensis</name>
    <dbReference type="NCBI Taxonomy" id="433641"/>
    <lineage>
        <taxon>Bacteria</taxon>
        <taxon>Bacillati</taxon>
        <taxon>Actinomycetota</taxon>
        <taxon>Actinomycetes</taxon>
        <taxon>Micrococcales</taxon>
        <taxon>Microbacteriaceae</taxon>
        <taxon>Pseudolysinimonas</taxon>
    </lineage>
</organism>
<evidence type="ECO:0000313" key="1">
    <source>
        <dbReference type="EMBL" id="GMA94914.1"/>
    </source>
</evidence>
<dbReference type="EMBL" id="BSVB01000001">
    <property type="protein sequence ID" value="GMA94914.1"/>
    <property type="molecule type" value="Genomic_DNA"/>
</dbReference>
<proteinExistence type="predicted"/>
<gene>
    <name evidence="1" type="ORF">GCM10025881_17380</name>
</gene>
<name>A0ABQ6K655_9MICO</name>